<evidence type="ECO:0000313" key="1">
    <source>
        <dbReference type="EMBL" id="RLK50628.1"/>
    </source>
</evidence>
<dbReference type="InterPro" id="IPR009045">
    <property type="entry name" value="Zn_M74/Hedgehog-like"/>
</dbReference>
<gene>
    <name evidence="1" type="ORF">DFR31_0534</name>
</gene>
<dbReference type="SUPFAM" id="SSF55166">
    <property type="entry name" value="Hedgehog/DD-peptidase"/>
    <property type="match status" value="1"/>
</dbReference>
<dbReference type="OrthoDB" id="9799970at2"/>
<dbReference type="RefSeq" id="WP_121441105.1">
    <property type="nucleotide sequence ID" value="NZ_RCDA01000001.1"/>
</dbReference>
<dbReference type="EMBL" id="RCDA01000001">
    <property type="protein sequence ID" value="RLK50628.1"/>
    <property type="molecule type" value="Genomic_DNA"/>
</dbReference>
<keyword evidence="2" id="KW-1185">Reference proteome</keyword>
<comment type="caution">
    <text evidence="1">The sequence shown here is derived from an EMBL/GenBank/DDBJ whole genome shotgun (WGS) entry which is preliminary data.</text>
</comment>
<protein>
    <recommendedName>
        <fullName evidence="3">D-alanyl-D-alanine carboxypeptidase-like protein</fullName>
    </recommendedName>
</protein>
<dbReference type="Proteomes" id="UP000275461">
    <property type="component" value="Unassembled WGS sequence"/>
</dbReference>
<evidence type="ECO:0000313" key="2">
    <source>
        <dbReference type="Proteomes" id="UP000275461"/>
    </source>
</evidence>
<accession>A0A498CDV8</accession>
<dbReference type="AlphaFoldDB" id="A0A498CDV8"/>
<proteinExistence type="predicted"/>
<organism evidence="1 2">
    <name type="scientific">Alkalispirillum mobile</name>
    <dbReference type="NCBI Taxonomy" id="85925"/>
    <lineage>
        <taxon>Bacteria</taxon>
        <taxon>Pseudomonadati</taxon>
        <taxon>Pseudomonadota</taxon>
        <taxon>Gammaproteobacteria</taxon>
        <taxon>Chromatiales</taxon>
        <taxon>Ectothiorhodospiraceae</taxon>
        <taxon>Alkalispirillum</taxon>
    </lineage>
</organism>
<name>A0A498CDV8_9GAMM</name>
<evidence type="ECO:0008006" key="3">
    <source>
        <dbReference type="Google" id="ProtNLM"/>
    </source>
</evidence>
<sequence>MNKTAVKSLQRILREAEAYSGEIDGLRGPLTNGAVDSMIEARGDEFPDGTERWSARRRAVACLQRGALDREIDAGPVDGLWGPQTEFAADALATLFETGAPPPDWRDQPVLDVNPNDWPRESVLEESFGSPCEARLVQVPCPWTLSLAWDLRQTTEHIGCHERVAESLRRVLQRVYDHYGEERLRELRLNRYGGCYNCRRKRGGSSWSTHAWGVAIDWDPDQNKLRWGRDRARLARPEYEAWWQFWEEEGWVSLGRARNFDWMHVQAAKL</sequence>
<reference evidence="1 2" key="1">
    <citation type="submission" date="2018-10" db="EMBL/GenBank/DDBJ databases">
        <title>Genomic Encyclopedia of Type Strains, Phase IV (KMG-IV): sequencing the most valuable type-strain genomes for metagenomic binning, comparative biology and taxonomic classification.</title>
        <authorList>
            <person name="Goeker M."/>
        </authorList>
    </citation>
    <scope>NUCLEOTIDE SEQUENCE [LARGE SCALE GENOMIC DNA]</scope>
    <source>
        <strain evidence="1 2">DSM 12769</strain>
    </source>
</reference>